<dbReference type="NCBIfam" id="TIGR01311">
    <property type="entry name" value="glycerol_kin"/>
    <property type="match status" value="1"/>
</dbReference>
<feature type="binding site" evidence="9">
    <location>
        <position position="265"/>
    </location>
    <ligand>
        <name>ATP</name>
        <dbReference type="ChEBI" id="CHEBI:30616"/>
    </ligand>
</feature>
<dbReference type="RefSeq" id="WP_064122564.1">
    <property type="nucleotide sequence ID" value="NZ_CP015243.1"/>
</dbReference>
<dbReference type="GO" id="GO:0005524">
    <property type="term" value="F:ATP binding"/>
    <property type="evidence" value="ECO:0007669"/>
    <property type="project" value="UniProtKB-UniRule"/>
</dbReference>
<feature type="binding site" evidence="9">
    <location>
        <position position="243"/>
    </location>
    <ligand>
        <name>sn-glycerol 3-phosphate</name>
        <dbReference type="ChEBI" id="CHEBI:57597"/>
    </ligand>
</feature>
<dbReference type="Proteomes" id="UP000077875">
    <property type="component" value="Chromosome"/>
</dbReference>
<dbReference type="FunFam" id="3.30.420.40:FF:000008">
    <property type="entry name" value="Glycerol kinase"/>
    <property type="match status" value="1"/>
</dbReference>
<dbReference type="NCBIfam" id="NF000756">
    <property type="entry name" value="PRK00047.1"/>
    <property type="match status" value="1"/>
</dbReference>
<dbReference type="PIRSF" id="PIRSF000538">
    <property type="entry name" value="GlpK"/>
    <property type="match status" value="1"/>
</dbReference>
<proteinExistence type="inferred from homology"/>
<evidence type="ECO:0000256" key="5">
    <source>
        <dbReference type="ARBA" id="ARBA00022777"/>
    </source>
</evidence>
<feature type="binding site" evidence="9">
    <location>
        <position position="244"/>
    </location>
    <ligand>
        <name>glycerol</name>
        <dbReference type="ChEBI" id="CHEBI:17754"/>
    </ligand>
</feature>
<dbReference type="CDD" id="cd07786">
    <property type="entry name" value="FGGY_EcGK_like"/>
    <property type="match status" value="1"/>
</dbReference>
<comment type="catalytic activity">
    <reaction evidence="8 9">
        <text>glycerol + ATP = sn-glycerol 3-phosphate + ADP + H(+)</text>
        <dbReference type="Rhea" id="RHEA:21644"/>
        <dbReference type="ChEBI" id="CHEBI:15378"/>
        <dbReference type="ChEBI" id="CHEBI:17754"/>
        <dbReference type="ChEBI" id="CHEBI:30616"/>
        <dbReference type="ChEBI" id="CHEBI:57597"/>
        <dbReference type="ChEBI" id="CHEBI:456216"/>
        <dbReference type="EC" id="2.7.1.30"/>
    </reaction>
</comment>
<evidence type="ECO:0000256" key="8">
    <source>
        <dbReference type="ARBA" id="ARBA00052101"/>
    </source>
</evidence>
<keyword evidence="3 9" id="KW-0808">Transferase</keyword>
<gene>
    <name evidence="9" type="primary">glpK</name>
    <name evidence="12" type="ORF">A5892_09315</name>
</gene>
<evidence type="ECO:0000259" key="10">
    <source>
        <dbReference type="Pfam" id="PF00370"/>
    </source>
</evidence>
<evidence type="ECO:0000256" key="9">
    <source>
        <dbReference type="HAMAP-Rule" id="MF_00186"/>
    </source>
</evidence>
<feature type="binding site" evidence="9">
    <location>
        <position position="82"/>
    </location>
    <ligand>
        <name>sn-glycerol 3-phosphate</name>
        <dbReference type="ChEBI" id="CHEBI:57597"/>
    </ligand>
</feature>
<feature type="binding site" evidence="9">
    <location>
        <position position="12"/>
    </location>
    <ligand>
        <name>ATP</name>
        <dbReference type="ChEBI" id="CHEBI:30616"/>
    </ligand>
</feature>
<keyword evidence="13" id="KW-1185">Reference proteome</keyword>
<feature type="domain" description="Carbohydrate kinase FGGY C-terminal" evidence="11">
    <location>
        <begin position="261"/>
        <end position="447"/>
    </location>
</feature>
<keyword evidence="6 9" id="KW-0319">Glycerol metabolism</keyword>
<feature type="domain" description="Carbohydrate kinase FGGY N-terminal" evidence="10">
    <location>
        <begin position="5"/>
        <end position="250"/>
    </location>
</feature>
<keyword evidence="5 9" id="KW-0418">Kinase</keyword>
<dbReference type="Gene3D" id="3.30.420.40">
    <property type="match status" value="2"/>
</dbReference>
<feature type="binding site" evidence="9">
    <location>
        <position position="14"/>
    </location>
    <ligand>
        <name>ATP</name>
        <dbReference type="ChEBI" id="CHEBI:30616"/>
    </ligand>
</feature>
<dbReference type="InterPro" id="IPR043129">
    <property type="entry name" value="ATPase_NBD"/>
</dbReference>
<feature type="binding site" evidence="9">
    <location>
        <position position="82"/>
    </location>
    <ligand>
        <name>glycerol</name>
        <dbReference type="ChEBI" id="CHEBI:17754"/>
    </ligand>
</feature>
<evidence type="ECO:0000256" key="6">
    <source>
        <dbReference type="ARBA" id="ARBA00022798"/>
    </source>
</evidence>
<organism evidence="12 13">
    <name type="scientific">Halotalea alkalilenta</name>
    <dbReference type="NCBI Taxonomy" id="376489"/>
    <lineage>
        <taxon>Bacteria</taxon>
        <taxon>Pseudomonadati</taxon>
        <taxon>Pseudomonadota</taxon>
        <taxon>Gammaproteobacteria</taxon>
        <taxon>Oceanospirillales</taxon>
        <taxon>Halomonadaceae</taxon>
        <taxon>Halotalea</taxon>
    </lineage>
</organism>
<dbReference type="EC" id="2.7.1.30" evidence="9"/>
<dbReference type="GO" id="GO:0004370">
    <property type="term" value="F:glycerol kinase activity"/>
    <property type="evidence" value="ECO:0007669"/>
    <property type="project" value="UniProtKB-UniRule"/>
</dbReference>
<dbReference type="GO" id="GO:0005829">
    <property type="term" value="C:cytosol"/>
    <property type="evidence" value="ECO:0007669"/>
    <property type="project" value="TreeGrafter"/>
</dbReference>
<dbReference type="InterPro" id="IPR018483">
    <property type="entry name" value="Carb_kinase_FGGY_CS"/>
</dbReference>
<reference evidence="12 13" key="1">
    <citation type="submission" date="2016-04" db="EMBL/GenBank/DDBJ databases">
        <title>Complete Genome Sequence of Halotalea alkalilenta IHB B 13600.</title>
        <authorList>
            <person name="Swarnkar M.K."/>
            <person name="Sharma A."/>
            <person name="Kaushal K."/>
            <person name="Soni R."/>
            <person name="Rana S."/>
            <person name="Singh A.K."/>
            <person name="Gulati A."/>
        </authorList>
    </citation>
    <scope>NUCLEOTIDE SEQUENCE [LARGE SCALE GENOMIC DNA]</scope>
    <source>
        <strain evidence="12 13">IHB B 13600</strain>
    </source>
</reference>
<evidence type="ECO:0000256" key="1">
    <source>
        <dbReference type="ARBA" id="ARBA00005190"/>
    </source>
</evidence>
<evidence type="ECO:0000256" key="3">
    <source>
        <dbReference type="ARBA" id="ARBA00022679"/>
    </source>
</evidence>
<feature type="binding site" evidence="9">
    <location>
        <position position="312"/>
    </location>
    <ligand>
        <name>ATP</name>
        <dbReference type="ChEBI" id="CHEBI:30616"/>
    </ligand>
</feature>
<dbReference type="STRING" id="376489.A5892_09315"/>
<feature type="binding site" evidence="9">
    <location>
        <position position="83"/>
    </location>
    <ligand>
        <name>glycerol</name>
        <dbReference type="ChEBI" id="CHEBI:17754"/>
    </ligand>
</feature>
<dbReference type="Pfam" id="PF02782">
    <property type="entry name" value="FGGY_C"/>
    <property type="match status" value="1"/>
</dbReference>
<dbReference type="SUPFAM" id="SSF53067">
    <property type="entry name" value="Actin-like ATPase domain"/>
    <property type="match status" value="2"/>
</dbReference>
<comment type="similarity">
    <text evidence="2 9">Belongs to the FGGY kinase family.</text>
</comment>
<dbReference type="PANTHER" id="PTHR10196:SF78">
    <property type="entry name" value="GLYCEROL KINASE"/>
    <property type="match status" value="1"/>
</dbReference>
<dbReference type="KEGG" id="haa:A5892_09315"/>
<feature type="binding site" evidence="9">
    <location>
        <position position="265"/>
    </location>
    <ligand>
        <name>ADP</name>
        <dbReference type="ChEBI" id="CHEBI:456216"/>
    </ligand>
</feature>
<evidence type="ECO:0000313" key="12">
    <source>
        <dbReference type="EMBL" id="ANF57635.1"/>
    </source>
</evidence>
<feature type="binding site" evidence="9">
    <location>
        <position position="413"/>
    </location>
    <ligand>
        <name>ADP</name>
        <dbReference type="ChEBI" id="CHEBI:456216"/>
    </ligand>
</feature>
<dbReference type="EMBL" id="CP015243">
    <property type="protein sequence ID" value="ANF57635.1"/>
    <property type="molecule type" value="Genomic_DNA"/>
</dbReference>
<feature type="binding site" evidence="9">
    <location>
        <position position="409"/>
    </location>
    <ligand>
        <name>ATP</name>
        <dbReference type="ChEBI" id="CHEBI:30616"/>
    </ligand>
</feature>
<feature type="binding site" evidence="9">
    <location>
        <position position="308"/>
    </location>
    <ligand>
        <name>ATP</name>
        <dbReference type="ChEBI" id="CHEBI:30616"/>
    </ligand>
</feature>
<dbReference type="GO" id="GO:0019563">
    <property type="term" value="P:glycerol catabolic process"/>
    <property type="evidence" value="ECO:0007669"/>
    <property type="project" value="UniProtKB-UniRule"/>
</dbReference>
<feature type="binding site" evidence="9">
    <location>
        <position position="12"/>
    </location>
    <ligand>
        <name>ADP</name>
        <dbReference type="ChEBI" id="CHEBI:456216"/>
    </ligand>
</feature>
<feature type="binding site" evidence="9">
    <location>
        <position position="134"/>
    </location>
    <ligand>
        <name>sn-glycerol 3-phosphate</name>
        <dbReference type="ChEBI" id="CHEBI:57597"/>
    </ligand>
</feature>
<dbReference type="UniPathway" id="UPA00618">
    <property type="reaction ID" value="UER00672"/>
</dbReference>
<feature type="binding site" evidence="9">
    <location>
        <position position="13"/>
    </location>
    <ligand>
        <name>ATP</name>
        <dbReference type="ChEBI" id="CHEBI:30616"/>
    </ligand>
</feature>
<dbReference type="InterPro" id="IPR005999">
    <property type="entry name" value="Glycerol_kin"/>
</dbReference>
<feature type="binding site" evidence="9">
    <location>
        <position position="16"/>
    </location>
    <ligand>
        <name>ADP</name>
        <dbReference type="ChEBI" id="CHEBI:456216"/>
    </ligand>
</feature>
<dbReference type="GO" id="GO:0006072">
    <property type="term" value="P:glycerol-3-phosphate metabolic process"/>
    <property type="evidence" value="ECO:0007669"/>
    <property type="project" value="InterPro"/>
</dbReference>
<feature type="binding site" evidence="9">
    <location>
        <position position="308"/>
    </location>
    <ligand>
        <name>ADP</name>
        <dbReference type="ChEBI" id="CHEBI:456216"/>
    </ligand>
</feature>
<evidence type="ECO:0000256" key="4">
    <source>
        <dbReference type="ARBA" id="ARBA00022741"/>
    </source>
</evidence>
<evidence type="ECO:0000256" key="2">
    <source>
        <dbReference type="ARBA" id="ARBA00009156"/>
    </source>
</evidence>
<feature type="binding site" evidence="9">
    <location>
        <position position="134"/>
    </location>
    <ligand>
        <name>glycerol</name>
        <dbReference type="ChEBI" id="CHEBI:17754"/>
    </ligand>
</feature>
<comment type="activity regulation">
    <text evidence="9">Inhibited by fructose 1,6-bisphosphate (FBP).</text>
</comment>
<feature type="binding site" evidence="9">
    <location>
        <position position="12"/>
    </location>
    <ligand>
        <name>sn-glycerol 3-phosphate</name>
        <dbReference type="ChEBI" id="CHEBI:57597"/>
    </ligand>
</feature>
<evidence type="ECO:0000259" key="11">
    <source>
        <dbReference type="Pfam" id="PF02782"/>
    </source>
</evidence>
<feature type="binding site" evidence="9">
    <location>
        <position position="409"/>
    </location>
    <ligand>
        <name>ADP</name>
        <dbReference type="ChEBI" id="CHEBI:456216"/>
    </ligand>
</feature>
<keyword evidence="7 9" id="KW-0067">ATP-binding</keyword>
<dbReference type="AlphaFoldDB" id="A0A172YF92"/>
<comment type="pathway">
    <text evidence="1 9">Polyol metabolism; glycerol degradation via glycerol kinase pathway; sn-glycerol 3-phosphate from glycerol: step 1/1.</text>
</comment>
<keyword evidence="4 9" id="KW-0547">Nucleotide-binding</keyword>
<name>A0A172YF92_9GAMM</name>
<accession>A0A172YF92</accession>
<sequence>MTDHILAIDQGTTSTRAVLFDRRAKVVAMAQEELPQHFPHNGWVEHHPQDIWQSTVRTITQALRNAGKTIHSLAGIGITNQRETTMVWDARTGEPIHRAIVWQDRRTSAACKALYEAGHEELIRSRTGLLIDPYFSATKLQWLLDHVEGARERAKRGELLFGTIDSYLIWKLTGGKRHVTDATNASRTCLFDIHRQCWDDDLLELFDVPRVMLPEVLDSSGEFGWLDPQLFGASVKIAGVAGDQQAALVGQACFSPGMVKSTYGTGCFMIMNTGERAERSANRLLTTVGYRLNGVPTYAMEGSIFVAGAAVQWMRDGLKLFSDASETERLARASDAEHGVYLVPAFTGLGAPYWDPLARGAIFGLTRSTGISEIVAAGLQSVCYQTRDLQACMDDDAASRAQALRVDGGMVCNDWVMQFLADILDLRVDRPEVLETTALGAAYLAALELGWFSSLDEISALWRRERCFTPNMDAAHREQLYAGWRDAVRRVMS</sequence>
<feature type="binding site" evidence="9">
    <location>
        <position position="83"/>
    </location>
    <ligand>
        <name>sn-glycerol 3-phosphate</name>
        <dbReference type="ChEBI" id="CHEBI:57597"/>
    </ligand>
</feature>
<comment type="function">
    <text evidence="9">Key enzyme in the regulation of glycerol uptake and metabolism. Catalyzes the phosphorylation of glycerol to yield sn-glycerol 3-phosphate.</text>
</comment>
<dbReference type="InterPro" id="IPR000577">
    <property type="entry name" value="Carb_kinase_FGGY"/>
</dbReference>
<dbReference type="PANTHER" id="PTHR10196">
    <property type="entry name" value="SUGAR KINASE"/>
    <property type="match status" value="1"/>
</dbReference>
<dbReference type="PROSITE" id="PS00933">
    <property type="entry name" value="FGGY_KINASES_1"/>
    <property type="match status" value="1"/>
</dbReference>
<protein>
    <recommendedName>
        <fullName evidence="9">Glycerol kinase</fullName>
        <ecNumber evidence="9">2.7.1.30</ecNumber>
    </recommendedName>
    <alternativeName>
        <fullName evidence="9">ATP:glycerol 3-phosphotransferase</fullName>
    </alternativeName>
    <alternativeName>
        <fullName evidence="9">Glycerokinase</fullName>
        <shortName evidence="9">GK</shortName>
    </alternativeName>
</protein>
<evidence type="ECO:0000313" key="13">
    <source>
        <dbReference type="Proteomes" id="UP000077875"/>
    </source>
</evidence>
<dbReference type="InterPro" id="IPR018485">
    <property type="entry name" value="FGGY_C"/>
</dbReference>
<dbReference type="HAMAP" id="MF_00186">
    <property type="entry name" value="Glycerol_kin"/>
    <property type="match status" value="1"/>
</dbReference>
<dbReference type="FunFam" id="3.30.420.40:FF:000007">
    <property type="entry name" value="Glycerol kinase"/>
    <property type="match status" value="1"/>
</dbReference>
<feature type="binding site" evidence="9">
    <location>
        <position position="243"/>
    </location>
    <ligand>
        <name>glycerol</name>
        <dbReference type="ChEBI" id="CHEBI:17754"/>
    </ligand>
</feature>
<dbReference type="InterPro" id="IPR018484">
    <property type="entry name" value="FGGY_N"/>
</dbReference>
<evidence type="ECO:0000256" key="7">
    <source>
        <dbReference type="ARBA" id="ARBA00022840"/>
    </source>
</evidence>
<dbReference type="Pfam" id="PF00370">
    <property type="entry name" value="FGGY_N"/>
    <property type="match status" value="1"/>
</dbReference>